<dbReference type="PANTHER" id="PTHR31616">
    <property type="entry name" value="TREHALASE"/>
    <property type="match status" value="1"/>
</dbReference>
<dbReference type="Gene3D" id="1.50.10.10">
    <property type="match status" value="1"/>
</dbReference>
<dbReference type="SUPFAM" id="SSF48208">
    <property type="entry name" value="Six-hairpin glycosidases"/>
    <property type="match status" value="1"/>
</dbReference>
<dbReference type="Proteomes" id="UP000061660">
    <property type="component" value="Chromosome"/>
</dbReference>
<dbReference type="PANTHER" id="PTHR31616:SF0">
    <property type="entry name" value="GLUCAN 1,4-ALPHA-GLUCOSIDASE"/>
    <property type="match status" value="1"/>
</dbReference>
<keyword evidence="2" id="KW-0378">Hydrolase</keyword>
<evidence type="ECO:0000259" key="1">
    <source>
        <dbReference type="Pfam" id="PF00723"/>
    </source>
</evidence>
<dbReference type="PATRIC" id="fig|162209.4.peg.1007"/>
<reference evidence="3" key="1">
    <citation type="submission" date="2015-12" db="EMBL/GenBank/DDBJ databases">
        <title>Complete genome sequences of two moderately thermophilic Paenibacillus species.</title>
        <authorList>
            <person name="Butler R.III."/>
            <person name="Wang J."/>
            <person name="Stark B.C."/>
            <person name="Pombert J.-F."/>
        </authorList>
    </citation>
    <scope>NUCLEOTIDE SEQUENCE [LARGE SCALE GENOMIC DNA]</scope>
    <source>
        <strain evidence="3">32O-Y</strain>
    </source>
</reference>
<dbReference type="STRING" id="162209.IJ22_09460"/>
<proteinExistence type="predicted"/>
<dbReference type="RefSeq" id="WP_062407589.1">
    <property type="nucleotide sequence ID" value="NZ_CP013652.1"/>
</dbReference>
<protein>
    <submittedName>
        <fullName evidence="2">Six-hairpin glycosidase</fullName>
    </submittedName>
</protein>
<dbReference type="Pfam" id="PF00723">
    <property type="entry name" value="Glyco_hydro_15"/>
    <property type="match status" value="1"/>
</dbReference>
<gene>
    <name evidence="2" type="ORF">IJ22_09460</name>
</gene>
<dbReference type="InterPro" id="IPR011613">
    <property type="entry name" value="GH15-like"/>
</dbReference>
<feature type="domain" description="GH15-like" evidence="1">
    <location>
        <begin position="15"/>
        <end position="302"/>
    </location>
</feature>
<organism evidence="2 3">
    <name type="scientific">Paenibacillus naphthalenovorans</name>
    <dbReference type="NCBI Taxonomy" id="162209"/>
    <lineage>
        <taxon>Bacteria</taxon>
        <taxon>Bacillati</taxon>
        <taxon>Bacillota</taxon>
        <taxon>Bacilli</taxon>
        <taxon>Bacillales</taxon>
        <taxon>Paenibacillaceae</taxon>
        <taxon>Paenibacillus</taxon>
    </lineage>
</organism>
<accession>A0A0U2M267</accession>
<evidence type="ECO:0000313" key="2">
    <source>
        <dbReference type="EMBL" id="ALS21328.1"/>
    </source>
</evidence>
<dbReference type="InterPro" id="IPR008928">
    <property type="entry name" value="6-hairpin_glycosidase_sf"/>
</dbReference>
<dbReference type="OrthoDB" id="3902805at2"/>
<sequence length="379" mass="43474">MVSRIIPLKQLAEESIRLIRLNQHPSGGYAACPLFAHYNYSWLRDGTFIAYAMDCAGEHASAGQFYEWVSRIVERKQGHIQYLLEKHNRGEPIGLNEFLHTRYHLDGRDDVTSEWGHFQLDGYGTWLWGLTEHLKANGHKRLPDRFRSSVDVTAAYLKAFWRLPNFDCWEENADHIHPSTLACIYGGLKGVAELEGKRDLEDVCGQIETFLLDHAVHPEQGHFVKFVTPTLESSATTIGNDGVDASLMWLCRPFGLFEPEHPVMKHTLAKIEADLRTDQSGIRRYKADEYYGGGEWLLLTAWYGWVKLSMGDRREAEQALHWIASKADEQGRLPEQVPDTLEDRHKYDEWVARWGPPAVPLLWSHAMFLILYLNTTTIG</sequence>
<keyword evidence="2" id="KW-0326">Glycosidase</keyword>
<dbReference type="InterPro" id="IPR012341">
    <property type="entry name" value="6hp_glycosidase-like_sf"/>
</dbReference>
<keyword evidence="3" id="KW-1185">Reference proteome</keyword>
<reference evidence="2 3" key="2">
    <citation type="journal article" date="2016" name="Genome Announc.">
        <title>Complete Genome Sequences of Two Interactive Moderate Thermophiles, Paenibacillus napthalenovorans 32O-Y and Paenibacillus sp. 32O-W.</title>
        <authorList>
            <person name="Butler R.R.III."/>
            <person name="Wang J."/>
            <person name="Stark B.C."/>
            <person name="Pombert J.F."/>
        </authorList>
    </citation>
    <scope>NUCLEOTIDE SEQUENCE [LARGE SCALE GENOMIC DNA]</scope>
    <source>
        <strain evidence="2 3">32O-Y</strain>
    </source>
</reference>
<dbReference type="EMBL" id="CP013652">
    <property type="protein sequence ID" value="ALS21328.1"/>
    <property type="molecule type" value="Genomic_DNA"/>
</dbReference>
<dbReference type="GO" id="GO:0004553">
    <property type="term" value="F:hydrolase activity, hydrolyzing O-glycosyl compounds"/>
    <property type="evidence" value="ECO:0007669"/>
    <property type="project" value="UniProtKB-ARBA"/>
</dbReference>
<name>A0A0U2M267_9BACL</name>
<evidence type="ECO:0000313" key="3">
    <source>
        <dbReference type="Proteomes" id="UP000061660"/>
    </source>
</evidence>
<dbReference type="KEGG" id="pnp:IJ22_09460"/>
<dbReference type="AlphaFoldDB" id="A0A0U2M267"/>
<dbReference type="GO" id="GO:0005975">
    <property type="term" value="P:carbohydrate metabolic process"/>
    <property type="evidence" value="ECO:0007669"/>
    <property type="project" value="InterPro"/>
</dbReference>